<accession>A0A6M4MC89</accession>
<feature type="transmembrane region" description="Helical" evidence="1">
    <location>
        <begin position="16"/>
        <end position="34"/>
    </location>
</feature>
<dbReference type="RefSeq" id="WP_075608057.1">
    <property type="nucleotide sequence ID" value="NZ_CP052766.1"/>
</dbReference>
<dbReference type="KEGG" id="apel:CA267_007515"/>
<keyword evidence="3" id="KW-1185">Reference proteome</keyword>
<dbReference type="Proteomes" id="UP000219285">
    <property type="component" value="Chromosome"/>
</dbReference>
<feature type="transmembrane region" description="Helical" evidence="1">
    <location>
        <begin position="46"/>
        <end position="65"/>
    </location>
</feature>
<dbReference type="AlphaFoldDB" id="A0A6M4MC89"/>
<keyword evidence="1" id="KW-0472">Membrane</keyword>
<keyword evidence="1" id="KW-1133">Transmembrane helix</keyword>
<name>A0A6M4MC89_9ALTE</name>
<evidence type="ECO:0000313" key="3">
    <source>
        <dbReference type="Proteomes" id="UP000219285"/>
    </source>
</evidence>
<organism evidence="2 3">
    <name type="scientific">Alteromonas pelagimontana</name>
    <dbReference type="NCBI Taxonomy" id="1858656"/>
    <lineage>
        <taxon>Bacteria</taxon>
        <taxon>Pseudomonadati</taxon>
        <taxon>Pseudomonadota</taxon>
        <taxon>Gammaproteobacteria</taxon>
        <taxon>Alteromonadales</taxon>
        <taxon>Alteromonadaceae</taxon>
        <taxon>Alteromonas/Salinimonas group</taxon>
        <taxon>Alteromonas</taxon>
    </lineage>
</organism>
<evidence type="ECO:0000313" key="2">
    <source>
        <dbReference type="EMBL" id="QJR80637.1"/>
    </source>
</evidence>
<dbReference type="EMBL" id="CP052766">
    <property type="protein sequence ID" value="QJR80637.1"/>
    <property type="molecule type" value="Genomic_DNA"/>
</dbReference>
<evidence type="ECO:0000256" key="1">
    <source>
        <dbReference type="SAM" id="Phobius"/>
    </source>
</evidence>
<gene>
    <name evidence="2" type="ORF">CA267_007515</name>
</gene>
<sequence length="80" mass="9310">MRAFKMQVSASDYKKIHLFFSSMLCFGACVGIGGSIYDRLFNNVSFYNSEGFNTTLLFIVLGFIWKMRYERKQAELSQQK</sequence>
<protein>
    <submittedName>
        <fullName evidence="2">Uncharacterized protein</fullName>
    </submittedName>
</protein>
<reference evidence="3" key="1">
    <citation type="submission" date="2014-12" db="EMBL/GenBank/DDBJ databases">
        <title>Complete genome sequence of a multi-drug resistant Klebsiella pneumoniae.</title>
        <authorList>
            <person name="Hua X."/>
            <person name="Chen Q."/>
            <person name="Li X."/>
            <person name="Feng Y."/>
            <person name="Ruan Z."/>
            <person name="Yu Y."/>
        </authorList>
    </citation>
    <scope>NUCLEOTIDE SEQUENCE [LARGE SCALE GENOMIC DNA]</scope>
    <source>
        <strain evidence="3">5.12</strain>
    </source>
</reference>
<reference evidence="2 3" key="2">
    <citation type="submission" date="2020-04" db="EMBL/GenBank/DDBJ databases">
        <title>Complete genome sequence of Alteromonas pelagimontana 5.12T.</title>
        <authorList>
            <person name="Sinha R.K."/>
            <person name="Krishnan K.P."/>
            <person name="Kurian J.P."/>
        </authorList>
    </citation>
    <scope>NUCLEOTIDE SEQUENCE [LARGE SCALE GENOMIC DNA]</scope>
    <source>
        <strain evidence="2 3">5.12</strain>
    </source>
</reference>
<proteinExistence type="predicted"/>
<keyword evidence="1" id="KW-0812">Transmembrane</keyword>